<keyword evidence="3 5" id="KW-1133">Transmembrane helix</keyword>
<feature type="transmembrane region" description="Helical" evidence="5">
    <location>
        <begin position="155"/>
        <end position="175"/>
    </location>
</feature>
<feature type="transmembrane region" description="Helical" evidence="5">
    <location>
        <begin position="322"/>
        <end position="341"/>
    </location>
</feature>
<dbReference type="PANTHER" id="PTHR31851">
    <property type="entry name" value="FE(2+)/MN(2+) TRANSPORTER PCL1"/>
    <property type="match status" value="1"/>
</dbReference>
<dbReference type="Pfam" id="PF01988">
    <property type="entry name" value="VIT1"/>
    <property type="match status" value="1"/>
</dbReference>
<name>A0ABM9NMG8_9GAMM</name>
<reference evidence="6 7" key="1">
    <citation type="submission" date="2024-04" db="EMBL/GenBank/DDBJ databases">
        <authorList>
            <person name="Cremers G."/>
        </authorList>
    </citation>
    <scope>NUCLEOTIDE SEQUENCE [LARGE SCALE GENOMIC DNA]</scope>
    <source>
        <strain evidence="6">MeCH1-AG</strain>
    </source>
</reference>
<evidence type="ECO:0000256" key="5">
    <source>
        <dbReference type="SAM" id="Phobius"/>
    </source>
</evidence>
<sequence>MNHRHHWRQEKQTAWLYRVLAAHEKERRMRRLFLKLSGQAEAQARLWDAQCRAEGAPTRPFKPSLRARLLASLVAVFGPRALRPALASMKIRGLSAYSSRQLRAGHPAPGSAEEIGRRHRTVAGGNLRAAVFGINDGLLSNTSLILGMAGANGDAQVVATAGIAGLLAGALSMAAGEYVSMRSQRELFEYQIDLERAELALYPEQEAEELAVIYAARGMGLDQARRVTRQMVKDPSQALDLLAREELGLNPDDLGSAWGAALFSFLAFGSGALIPLSPFLLQLDVQSGVRLAVLLAGTSLFAVGALLSLFTGRSALLGGVRMTAIGAAAGAVTYAIGKYAGVEVG</sequence>
<keyword evidence="7" id="KW-1185">Reference proteome</keyword>
<dbReference type="CDD" id="cd02433">
    <property type="entry name" value="Nodulin-21_like_2"/>
    <property type="match status" value="1"/>
</dbReference>
<keyword evidence="4 5" id="KW-0472">Membrane</keyword>
<keyword evidence="2 5" id="KW-0812">Transmembrane</keyword>
<evidence type="ECO:0000313" key="6">
    <source>
        <dbReference type="EMBL" id="CAL1241824.1"/>
    </source>
</evidence>
<feature type="transmembrane region" description="Helical" evidence="5">
    <location>
        <begin position="127"/>
        <end position="149"/>
    </location>
</feature>
<feature type="transmembrane region" description="Helical" evidence="5">
    <location>
        <begin position="288"/>
        <end position="310"/>
    </location>
</feature>
<evidence type="ECO:0000256" key="3">
    <source>
        <dbReference type="ARBA" id="ARBA00022989"/>
    </source>
</evidence>
<dbReference type="Proteomes" id="UP001497493">
    <property type="component" value="Chromosome"/>
</dbReference>
<evidence type="ECO:0000256" key="4">
    <source>
        <dbReference type="ARBA" id="ARBA00023136"/>
    </source>
</evidence>
<dbReference type="RefSeq" id="WP_348758305.1">
    <property type="nucleotide sequence ID" value="NZ_OZ026884.1"/>
</dbReference>
<feature type="transmembrane region" description="Helical" evidence="5">
    <location>
        <begin position="254"/>
        <end position="276"/>
    </location>
</feature>
<evidence type="ECO:0000256" key="1">
    <source>
        <dbReference type="ARBA" id="ARBA00004127"/>
    </source>
</evidence>
<evidence type="ECO:0000256" key="2">
    <source>
        <dbReference type="ARBA" id="ARBA00022692"/>
    </source>
</evidence>
<proteinExistence type="predicted"/>
<dbReference type="EMBL" id="OZ026884">
    <property type="protein sequence ID" value="CAL1241824.1"/>
    <property type="molecule type" value="Genomic_DNA"/>
</dbReference>
<dbReference type="InterPro" id="IPR008217">
    <property type="entry name" value="Ccc1_fam"/>
</dbReference>
<protein>
    <submittedName>
        <fullName evidence="6">VIT1/CCC1 family predicted Fe2+/Mn2+ transporter</fullName>
    </submittedName>
</protein>
<gene>
    <name evidence="6" type="ORF">MECH1_V1_3048</name>
</gene>
<comment type="subcellular location">
    <subcellularLocation>
        <location evidence="1">Endomembrane system</location>
        <topology evidence="1">Multi-pass membrane protein</topology>
    </subcellularLocation>
</comment>
<organism evidence="6 7">
    <name type="scientific">Candidatus Methylocalor cossyra</name>
    <dbReference type="NCBI Taxonomy" id="3108543"/>
    <lineage>
        <taxon>Bacteria</taxon>
        <taxon>Pseudomonadati</taxon>
        <taxon>Pseudomonadota</taxon>
        <taxon>Gammaproteobacteria</taxon>
        <taxon>Methylococcales</taxon>
        <taxon>Methylococcaceae</taxon>
        <taxon>Candidatus Methylocalor</taxon>
    </lineage>
</organism>
<accession>A0ABM9NMG8</accession>
<evidence type="ECO:0000313" key="7">
    <source>
        <dbReference type="Proteomes" id="UP001497493"/>
    </source>
</evidence>